<protein>
    <submittedName>
        <fullName evidence="5">UDP-N-acetyl-D-glucosamine dehydrogenase</fullName>
        <ecNumber evidence="5">1.1.1.136</ecNumber>
    </submittedName>
</protein>
<evidence type="ECO:0000313" key="6">
    <source>
        <dbReference type="Proteomes" id="UP001549097"/>
    </source>
</evidence>
<dbReference type="PANTHER" id="PTHR43491">
    <property type="entry name" value="UDP-N-ACETYL-D-MANNOSAMINE DEHYDROGENASE"/>
    <property type="match status" value="1"/>
</dbReference>
<feature type="domain" description="UDP-glucose/GDP-mannose dehydrogenase C-terminal" evidence="4">
    <location>
        <begin position="341"/>
        <end position="436"/>
    </location>
</feature>
<dbReference type="InterPro" id="IPR014027">
    <property type="entry name" value="UDP-Glc/GDP-Man_DH_C"/>
</dbReference>
<dbReference type="InterPro" id="IPR001732">
    <property type="entry name" value="UDP-Glc/GDP-Man_DH_N"/>
</dbReference>
<dbReference type="InterPro" id="IPR036291">
    <property type="entry name" value="NAD(P)-bd_dom_sf"/>
</dbReference>
<dbReference type="SUPFAM" id="SSF52413">
    <property type="entry name" value="UDP-glucose/GDP-mannose dehydrogenase C-terminal domain"/>
    <property type="match status" value="1"/>
</dbReference>
<keyword evidence="1 5" id="KW-0560">Oxidoreductase</keyword>
<dbReference type="Pfam" id="PF03721">
    <property type="entry name" value="UDPG_MGDP_dh_N"/>
    <property type="match status" value="1"/>
</dbReference>
<dbReference type="InterPro" id="IPR028359">
    <property type="entry name" value="UDP_ManNAc/GlcNAc_DH"/>
</dbReference>
<proteinExistence type="inferred from homology"/>
<dbReference type="InterPro" id="IPR008927">
    <property type="entry name" value="6-PGluconate_DH-like_C_sf"/>
</dbReference>
<dbReference type="NCBIfam" id="TIGR03026">
    <property type="entry name" value="NDP-sugDHase"/>
    <property type="match status" value="1"/>
</dbReference>
<evidence type="ECO:0000259" key="4">
    <source>
        <dbReference type="SMART" id="SM00984"/>
    </source>
</evidence>
<dbReference type="SUPFAM" id="SSF51735">
    <property type="entry name" value="NAD(P)-binding Rossmann-fold domains"/>
    <property type="match status" value="1"/>
</dbReference>
<sequence length="447" mass="49867">MSGLASDLIFTDKKNYACDLEQKLKSKEATIGVVGLGYVGLPTAVKKARDGYKVMGFDVDNRKIDSINKGINYISDVDDEELSKLVSGGRLQATSLFELVKHMDILTICVPTPVDQYKQPNMSYVTSAISNISKFAQKGQLIILESTTYPGTTQEIIITQLEKSGFTPGEDIFVAYTPERIDPGNRSFSLSNTPKVVGGMNEESTNLAALFVGNNVHRVSSTEVAEMAKVFENAFRFVNIGFVNEMTMICERLGINMWEVIEASNTKPYGFMPFYPGVGIGGHCIPVDPYYLTWKAKEKHITSRYIELSGQINDTMPSYIEYRVQKMLNSKRKAISDSNIVLLGVSYKKDINDMRESPVLPVIENLENLGANLTICDPHVGTFAVNNKIYNTIPCTEDVIKNSDLVILTTNHSDFNYEMIAKQASLLFDTKNAFQHISEFKGYYEIL</sequence>
<dbReference type="EMBL" id="JBEPMP010000001">
    <property type="protein sequence ID" value="MET3726980.1"/>
    <property type="molecule type" value="Genomic_DNA"/>
</dbReference>
<evidence type="ECO:0000256" key="1">
    <source>
        <dbReference type="ARBA" id="ARBA00023002"/>
    </source>
</evidence>
<dbReference type="InterPro" id="IPR017476">
    <property type="entry name" value="UDP-Glc/GDP-Man"/>
</dbReference>
<dbReference type="Pfam" id="PF00984">
    <property type="entry name" value="UDPG_MGDP_dh"/>
    <property type="match status" value="1"/>
</dbReference>
<accession>A0ABV2LEG1</accession>
<organism evidence="5 6">
    <name type="scientific">Fictibacillus halophilus</name>
    <dbReference type="NCBI Taxonomy" id="1610490"/>
    <lineage>
        <taxon>Bacteria</taxon>
        <taxon>Bacillati</taxon>
        <taxon>Bacillota</taxon>
        <taxon>Bacilli</taxon>
        <taxon>Bacillales</taxon>
        <taxon>Fictibacillaceae</taxon>
        <taxon>Fictibacillus</taxon>
    </lineage>
</organism>
<dbReference type="SUPFAM" id="SSF48179">
    <property type="entry name" value="6-phosphogluconate dehydrogenase C-terminal domain-like"/>
    <property type="match status" value="1"/>
</dbReference>
<dbReference type="InterPro" id="IPR014026">
    <property type="entry name" value="UDP-Glc/GDP-Man_DH_dimer"/>
</dbReference>
<keyword evidence="2" id="KW-0520">NAD</keyword>
<dbReference type="Proteomes" id="UP001549097">
    <property type="component" value="Unassembled WGS sequence"/>
</dbReference>
<dbReference type="RefSeq" id="WP_198768420.1">
    <property type="nucleotide sequence ID" value="NZ_JAEACF010000001.1"/>
</dbReference>
<reference evidence="5 6" key="1">
    <citation type="submission" date="2024-06" db="EMBL/GenBank/DDBJ databases">
        <title>Genomic Encyclopedia of Type Strains, Phase IV (KMG-IV): sequencing the most valuable type-strain genomes for metagenomic binning, comparative biology and taxonomic classification.</title>
        <authorList>
            <person name="Goeker M."/>
        </authorList>
    </citation>
    <scope>NUCLEOTIDE SEQUENCE [LARGE SCALE GENOMIC DNA]</scope>
    <source>
        <strain evidence="5 6">DSM 100124</strain>
    </source>
</reference>
<dbReference type="SMART" id="SM00984">
    <property type="entry name" value="UDPG_MGDP_dh_C"/>
    <property type="match status" value="1"/>
</dbReference>
<dbReference type="Pfam" id="PF03720">
    <property type="entry name" value="UDPG_MGDP_dh_C"/>
    <property type="match status" value="1"/>
</dbReference>
<comment type="caution">
    <text evidence="5">The sequence shown here is derived from an EMBL/GenBank/DDBJ whole genome shotgun (WGS) entry which is preliminary data.</text>
</comment>
<dbReference type="PIRSF" id="PIRSF500136">
    <property type="entry name" value="UDP_ManNAc_DH"/>
    <property type="match status" value="1"/>
</dbReference>
<keyword evidence="6" id="KW-1185">Reference proteome</keyword>
<evidence type="ECO:0000256" key="2">
    <source>
        <dbReference type="ARBA" id="ARBA00023027"/>
    </source>
</evidence>
<evidence type="ECO:0000313" key="5">
    <source>
        <dbReference type="EMBL" id="MET3726980.1"/>
    </source>
</evidence>
<dbReference type="GO" id="GO:0047004">
    <property type="term" value="F:UDP-N-acetylglucosamine 6-dehydrogenase activity"/>
    <property type="evidence" value="ECO:0007669"/>
    <property type="project" value="UniProtKB-EC"/>
</dbReference>
<evidence type="ECO:0000256" key="3">
    <source>
        <dbReference type="PIRNR" id="PIRNR000124"/>
    </source>
</evidence>
<dbReference type="PIRSF" id="PIRSF000124">
    <property type="entry name" value="UDPglc_GDPman_dh"/>
    <property type="match status" value="1"/>
</dbReference>
<dbReference type="EC" id="1.1.1.136" evidence="5"/>
<dbReference type="InterPro" id="IPR036220">
    <property type="entry name" value="UDP-Glc/GDP-Man_DH_C_sf"/>
</dbReference>
<dbReference type="Gene3D" id="3.40.50.720">
    <property type="entry name" value="NAD(P)-binding Rossmann-like Domain"/>
    <property type="match status" value="2"/>
</dbReference>
<gene>
    <name evidence="5" type="ORF">ABID52_000561</name>
</gene>
<name>A0ABV2LEG1_9BACL</name>
<comment type="similarity">
    <text evidence="3">Belongs to the UDP-glucose/GDP-mannose dehydrogenase family.</text>
</comment>
<dbReference type="PANTHER" id="PTHR43491:SF1">
    <property type="entry name" value="UDP-N-ACETYL-D-MANNOSAMINE DEHYDROGENASE"/>
    <property type="match status" value="1"/>
</dbReference>